<feature type="transmembrane region" description="Helical" evidence="1">
    <location>
        <begin position="99"/>
        <end position="120"/>
    </location>
</feature>
<name>A0ABQ1QR80_9FLAO</name>
<feature type="transmembrane region" description="Helical" evidence="1">
    <location>
        <begin position="56"/>
        <end position="78"/>
    </location>
</feature>
<keyword evidence="1" id="KW-0472">Membrane</keyword>
<evidence type="ECO:0000256" key="1">
    <source>
        <dbReference type="SAM" id="Phobius"/>
    </source>
</evidence>
<feature type="transmembrane region" description="Helical" evidence="1">
    <location>
        <begin position="16"/>
        <end position="36"/>
    </location>
</feature>
<proteinExistence type="predicted"/>
<feature type="transmembrane region" description="Helical" evidence="1">
    <location>
        <begin position="195"/>
        <end position="216"/>
    </location>
</feature>
<dbReference type="RefSeq" id="WP_188368760.1">
    <property type="nucleotide sequence ID" value="NZ_BMFH01000001.1"/>
</dbReference>
<organism evidence="3 4">
    <name type="scientific">Muriicola marianensis</name>
    <dbReference type="NCBI Taxonomy" id="1324801"/>
    <lineage>
        <taxon>Bacteria</taxon>
        <taxon>Pseudomonadati</taxon>
        <taxon>Bacteroidota</taxon>
        <taxon>Flavobacteriia</taxon>
        <taxon>Flavobacteriales</taxon>
        <taxon>Flavobacteriaceae</taxon>
        <taxon>Muriicola</taxon>
    </lineage>
</organism>
<evidence type="ECO:0000313" key="3">
    <source>
        <dbReference type="EMBL" id="GGD37799.1"/>
    </source>
</evidence>
<comment type="caution">
    <text evidence="3">The sequence shown here is derived from an EMBL/GenBank/DDBJ whole genome shotgun (WGS) entry which is preliminary data.</text>
</comment>
<gene>
    <name evidence="3" type="primary">yyaK</name>
    <name evidence="3" type="ORF">GCM10011361_01110</name>
</gene>
<keyword evidence="1" id="KW-1133">Transmembrane helix</keyword>
<protein>
    <submittedName>
        <fullName evidence="3">Abortive infection protein</fullName>
    </submittedName>
</protein>
<evidence type="ECO:0000313" key="4">
    <source>
        <dbReference type="Proteomes" id="UP000625780"/>
    </source>
</evidence>
<feature type="transmembrane region" description="Helical" evidence="1">
    <location>
        <begin position="258"/>
        <end position="278"/>
    </location>
</feature>
<dbReference type="EMBL" id="BMFH01000001">
    <property type="protein sequence ID" value="GGD37799.1"/>
    <property type="molecule type" value="Genomic_DNA"/>
</dbReference>
<feature type="transmembrane region" description="Helical" evidence="1">
    <location>
        <begin position="172"/>
        <end position="189"/>
    </location>
</feature>
<accession>A0ABQ1QR80</accession>
<feature type="transmembrane region" description="Helical" evidence="1">
    <location>
        <begin position="228"/>
        <end position="246"/>
    </location>
</feature>
<dbReference type="Pfam" id="PF02517">
    <property type="entry name" value="Rce1-like"/>
    <property type="match status" value="1"/>
</dbReference>
<keyword evidence="4" id="KW-1185">Reference proteome</keyword>
<dbReference type="Proteomes" id="UP000625780">
    <property type="component" value="Unassembled WGS sequence"/>
</dbReference>
<reference evidence="4" key="1">
    <citation type="journal article" date="2019" name="Int. J. Syst. Evol. Microbiol.">
        <title>The Global Catalogue of Microorganisms (GCM) 10K type strain sequencing project: providing services to taxonomists for standard genome sequencing and annotation.</title>
        <authorList>
            <consortium name="The Broad Institute Genomics Platform"/>
            <consortium name="The Broad Institute Genome Sequencing Center for Infectious Disease"/>
            <person name="Wu L."/>
            <person name="Ma J."/>
        </authorList>
    </citation>
    <scope>NUCLEOTIDE SEQUENCE [LARGE SCALE GENOMIC DNA]</scope>
    <source>
        <strain evidence="4">CGMCC 1.12606</strain>
    </source>
</reference>
<keyword evidence="1" id="KW-0812">Transmembrane</keyword>
<sequence>MYIEQGYEGSFAHWKFWILPLGFIIFMVFNYISVLYSPVSVDVMMAQLIDQLGSNVVLILLLFPLALGLFFLLGWVKLVQTQSIRAFTTSRKRIDWKRMGFAFLLWGGITVLMTLVDVYFSPEDFKWNFELMPFLKLAAIAILLIPLQTSFEEYMFRGHMMQGIGLLARNRWLPLLVTSLLFGLMHLGNPEVEKLGPGVMVFYIGTGLFLGIITLMDEGLELALGFHAANNLFGALLVTADWTAFQTHSIYRDISDPVLGWDILVPVFVLFPLLLYFFSKKYGWTNWKEKLTGRVASKEEFLQNHSHAKTF</sequence>
<dbReference type="InterPro" id="IPR003675">
    <property type="entry name" value="Rce1/LyrA-like_dom"/>
</dbReference>
<feature type="transmembrane region" description="Helical" evidence="1">
    <location>
        <begin position="132"/>
        <end position="151"/>
    </location>
</feature>
<evidence type="ECO:0000259" key="2">
    <source>
        <dbReference type="Pfam" id="PF02517"/>
    </source>
</evidence>
<feature type="domain" description="CAAX prenyl protease 2/Lysostaphin resistance protein A-like" evidence="2">
    <location>
        <begin position="138"/>
        <end position="233"/>
    </location>
</feature>